<evidence type="ECO:0000256" key="1">
    <source>
        <dbReference type="SAM" id="MobiDB-lite"/>
    </source>
</evidence>
<feature type="compositionally biased region" description="Basic residues" evidence="1">
    <location>
        <begin position="57"/>
        <end position="67"/>
    </location>
</feature>
<keyword evidence="3" id="KW-1185">Reference proteome</keyword>
<proteinExistence type="predicted"/>
<dbReference type="Proteomes" id="UP000540989">
    <property type="component" value="Unassembled WGS sequence"/>
</dbReference>
<gene>
    <name evidence="2" type="ORF">HDF16_004961</name>
</gene>
<protein>
    <submittedName>
        <fullName evidence="2">Uncharacterized protein</fullName>
    </submittedName>
</protein>
<accession>A0A7W7ZHV9</accession>
<reference evidence="2 3" key="1">
    <citation type="submission" date="2020-08" db="EMBL/GenBank/DDBJ databases">
        <title>Genomic Encyclopedia of Type Strains, Phase IV (KMG-V): Genome sequencing to study the core and pangenomes of soil and plant-associated prokaryotes.</title>
        <authorList>
            <person name="Whitman W."/>
        </authorList>
    </citation>
    <scope>NUCLEOTIDE SEQUENCE [LARGE SCALE GENOMIC DNA]</scope>
    <source>
        <strain evidence="2 3">M8UP14</strain>
    </source>
</reference>
<dbReference type="AlphaFoldDB" id="A0A7W7ZHV9"/>
<evidence type="ECO:0000313" key="3">
    <source>
        <dbReference type="Proteomes" id="UP000540989"/>
    </source>
</evidence>
<comment type="caution">
    <text evidence="2">The sequence shown here is derived from an EMBL/GenBank/DDBJ whole genome shotgun (WGS) entry which is preliminary data.</text>
</comment>
<name>A0A7W7ZHV9_9BACT</name>
<feature type="compositionally biased region" description="Polar residues" evidence="1">
    <location>
        <begin position="20"/>
        <end position="29"/>
    </location>
</feature>
<organism evidence="2 3">
    <name type="scientific">Granulicella aggregans</name>
    <dbReference type="NCBI Taxonomy" id="474949"/>
    <lineage>
        <taxon>Bacteria</taxon>
        <taxon>Pseudomonadati</taxon>
        <taxon>Acidobacteriota</taxon>
        <taxon>Terriglobia</taxon>
        <taxon>Terriglobales</taxon>
        <taxon>Acidobacteriaceae</taxon>
        <taxon>Granulicella</taxon>
    </lineage>
</organism>
<feature type="region of interest" description="Disordered" evidence="1">
    <location>
        <begin position="1"/>
        <end position="67"/>
    </location>
</feature>
<dbReference type="RefSeq" id="WP_184222372.1">
    <property type="nucleotide sequence ID" value="NZ_JACHIP010000010.1"/>
</dbReference>
<dbReference type="EMBL" id="JACHIP010000010">
    <property type="protein sequence ID" value="MBB5060225.1"/>
    <property type="molecule type" value="Genomic_DNA"/>
</dbReference>
<evidence type="ECO:0000313" key="2">
    <source>
        <dbReference type="EMBL" id="MBB5060225.1"/>
    </source>
</evidence>
<sequence>MAKAPAAITSPKVKKLAQKALQSPSMLTTEETRELGASVMAHLSPPNEVAPGLAKKSSTKKSAAKRS</sequence>